<protein>
    <submittedName>
        <fullName evidence="1">Uncharacterized protein</fullName>
    </submittedName>
</protein>
<dbReference type="KEGG" id="sjv:SJAV_20780"/>
<organism evidence="1">
    <name type="scientific">Sulfurisphaera javensis</name>
    <dbReference type="NCBI Taxonomy" id="2049879"/>
    <lineage>
        <taxon>Archaea</taxon>
        <taxon>Thermoproteota</taxon>
        <taxon>Thermoprotei</taxon>
        <taxon>Sulfolobales</taxon>
        <taxon>Sulfolobaceae</taxon>
        <taxon>Sulfurisphaera</taxon>
    </lineage>
</organism>
<dbReference type="EMBL" id="AP031322">
    <property type="protein sequence ID" value="BFH74134.1"/>
    <property type="molecule type" value="Genomic_DNA"/>
</dbReference>
<name>A0AAT9GTC3_9CREN</name>
<reference evidence="1" key="1">
    <citation type="submission" date="2024-03" db="EMBL/GenBank/DDBJ databases">
        <title>Complete genome sequence of Sulfurisphaera javensis strain KD-1.</title>
        <authorList>
            <person name="Sakai H."/>
            <person name="Nur N."/>
            <person name="Suwanto A."/>
            <person name="Kurosawa N."/>
        </authorList>
    </citation>
    <scope>NUCLEOTIDE SEQUENCE</scope>
    <source>
        <strain evidence="1">KD-1</strain>
    </source>
</reference>
<evidence type="ECO:0000313" key="1">
    <source>
        <dbReference type="EMBL" id="BFH74134.1"/>
    </source>
</evidence>
<sequence length="40" mass="4709">MKENQLIKVTSGTYEIKGNPMKQILTNYEPEKIEIKKIKE</sequence>
<accession>A0AAT9GTC3</accession>
<proteinExistence type="predicted"/>
<dbReference type="AlphaFoldDB" id="A0AAT9GTC3"/>
<gene>
    <name evidence="1" type="ORF">SJAV_20780</name>
</gene>